<name>A0AAN3A7R1_BACO1</name>
<evidence type="ECO:0000313" key="1">
    <source>
        <dbReference type="EMBL" id="EDO11547.1"/>
    </source>
</evidence>
<gene>
    <name evidence="1" type="ORF">BACOVA_02756</name>
</gene>
<proteinExistence type="predicted"/>
<protein>
    <submittedName>
        <fullName evidence="1">Uncharacterized protein</fullName>
    </submittedName>
</protein>
<dbReference type="EMBL" id="AAXF02000049">
    <property type="protein sequence ID" value="EDO11547.1"/>
    <property type="molecule type" value="Genomic_DNA"/>
</dbReference>
<comment type="caution">
    <text evidence="1">The sequence shown here is derived from an EMBL/GenBank/DDBJ whole genome shotgun (WGS) entry which is preliminary data.</text>
</comment>
<evidence type="ECO:0000313" key="2">
    <source>
        <dbReference type="Proteomes" id="UP000005475"/>
    </source>
</evidence>
<organism evidence="1 2">
    <name type="scientific">Bacteroides ovatus (strain ATCC 8483 / DSM 1896 / JCM 5824 / BCRC 10623 / CCUG 4943 / NCTC 11153)</name>
    <dbReference type="NCBI Taxonomy" id="411476"/>
    <lineage>
        <taxon>Bacteria</taxon>
        <taxon>Pseudomonadati</taxon>
        <taxon>Bacteroidota</taxon>
        <taxon>Bacteroidia</taxon>
        <taxon>Bacteroidales</taxon>
        <taxon>Bacteroidaceae</taxon>
        <taxon>Bacteroides</taxon>
    </lineage>
</organism>
<sequence>MLQIYYFFLLFLFYETEKNVFEIYNSVSVKKHFYFYGRI</sequence>
<reference evidence="2" key="2">
    <citation type="submission" date="2007-04" db="EMBL/GenBank/DDBJ databases">
        <title>Draft genome sequence of Bacteroides ovatus (ATCC 8483).</title>
        <authorList>
            <person name="Sudarsanam P."/>
            <person name="Ley R."/>
            <person name="Guruge J."/>
            <person name="Turnbaugh P.J."/>
            <person name="Mahowald M."/>
            <person name="Liep D."/>
            <person name="Gordon J."/>
        </authorList>
    </citation>
    <scope>NUCLEOTIDE SEQUENCE [LARGE SCALE GENOMIC DNA]</scope>
    <source>
        <strain evidence="2">ATCC 8483 / DSM 1896 / JCM 5824 / BCRC 10623 / CCUG 4943 / NCTC 11153</strain>
    </source>
</reference>
<dbReference type="Proteomes" id="UP000005475">
    <property type="component" value="Unassembled WGS sequence"/>
</dbReference>
<accession>A0AAN3A7R1</accession>
<reference evidence="1 2" key="1">
    <citation type="submission" date="2007-03" db="EMBL/GenBank/DDBJ databases">
        <authorList>
            <person name="Fulton L."/>
            <person name="Clifton S."/>
            <person name="Fulton B."/>
            <person name="Xu J."/>
            <person name="Minx P."/>
            <person name="Pepin K.H."/>
            <person name="Johnson M."/>
            <person name="Thiruvilangam P."/>
            <person name="Bhonagiri V."/>
            <person name="Nash W.E."/>
            <person name="Mardis E.R."/>
            <person name="Wilson R.K."/>
        </authorList>
    </citation>
    <scope>NUCLEOTIDE SEQUENCE [LARGE SCALE GENOMIC DNA]</scope>
    <source>
        <strain evidence="2">ATCC 8483 / DSM 1896 / JCM 5824 / BCRC 10623 / CCUG 4943 / NCTC 11153</strain>
    </source>
</reference>
<dbReference type="AlphaFoldDB" id="A0AAN3A7R1"/>